<keyword evidence="21" id="KW-1185">Reference proteome</keyword>
<keyword evidence="6 19" id="KW-0812">Transmembrane</keyword>
<keyword evidence="13" id="KW-0594">Phospholipid biosynthesis</keyword>
<evidence type="ECO:0000313" key="21">
    <source>
        <dbReference type="Proteomes" id="UP000268007"/>
    </source>
</evidence>
<comment type="subcellular location">
    <subcellularLocation>
        <location evidence="1">Cell membrane</location>
        <topology evidence="1">Multi-pass membrane protein</topology>
    </subcellularLocation>
</comment>
<dbReference type="PANTHER" id="PTHR34299">
    <property type="entry name" value="DIACYLGLYCEROL KINASE"/>
    <property type="match status" value="1"/>
</dbReference>
<comment type="cofactor">
    <cofactor evidence="18">
        <name>Mg(2+)</name>
        <dbReference type="ChEBI" id="CHEBI:18420"/>
    </cofactor>
    <text evidence="18">Mn(2+), Zn(2+), Cd(2+) and Co(2+) support activity to lesser extents.</text>
</comment>
<dbReference type="InterPro" id="IPR000829">
    <property type="entry name" value="DAGK"/>
</dbReference>
<evidence type="ECO:0000256" key="5">
    <source>
        <dbReference type="ARBA" id="ARBA00022679"/>
    </source>
</evidence>
<evidence type="ECO:0000256" key="19">
    <source>
        <dbReference type="SAM" id="Phobius"/>
    </source>
</evidence>
<dbReference type="GO" id="GO:0005524">
    <property type="term" value="F:ATP binding"/>
    <property type="evidence" value="ECO:0007669"/>
    <property type="project" value="UniProtKB-KW"/>
</dbReference>
<dbReference type="GO" id="GO:0046872">
    <property type="term" value="F:metal ion binding"/>
    <property type="evidence" value="ECO:0007669"/>
    <property type="project" value="UniProtKB-KW"/>
</dbReference>
<dbReference type="GO" id="GO:0005886">
    <property type="term" value="C:plasma membrane"/>
    <property type="evidence" value="ECO:0007669"/>
    <property type="project" value="UniProtKB-SubCell"/>
</dbReference>
<evidence type="ECO:0000313" key="20">
    <source>
        <dbReference type="EMBL" id="RKR81903.1"/>
    </source>
</evidence>
<keyword evidence="9 17" id="KW-0067">ATP-binding</keyword>
<evidence type="ECO:0000256" key="16">
    <source>
        <dbReference type="PIRSR" id="PIRSR600829-2"/>
    </source>
</evidence>
<feature type="binding site" evidence="16">
    <location>
        <begin position="41"/>
        <end position="44"/>
    </location>
    <ligand>
        <name>substrate</name>
    </ligand>
</feature>
<feature type="transmembrane region" description="Helical" evidence="19">
    <location>
        <begin position="90"/>
        <end position="115"/>
    </location>
</feature>
<dbReference type="AlphaFoldDB" id="A0A495IZG5"/>
<evidence type="ECO:0000256" key="10">
    <source>
        <dbReference type="ARBA" id="ARBA00022989"/>
    </source>
</evidence>
<evidence type="ECO:0000256" key="11">
    <source>
        <dbReference type="ARBA" id="ARBA00023098"/>
    </source>
</evidence>
<dbReference type="GO" id="GO:0016301">
    <property type="term" value="F:kinase activity"/>
    <property type="evidence" value="ECO:0007669"/>
    <property type="project" value="UniProtKB-KW"/>
</dbReference>
<evidence type="ECO:0000256" key="13">
    <source>
        <dbReference type="ARBA" id="ARBA00023209"/>
    </source>
</evidence>
<feature type="binding site" evidence="17">
    <location>
        <begin position="88"/>
        <end position="89"/>
    </location>
    <ligand>
        <name>ATP</name>
        <dbReference type="ChEBI" id="CHEBI:30616"/>
    </ligand>
</feature>
<evidence type="ECO:0000256" key="9">
    <source>
        <dbReference type="ARBA" id="ARBA00022840"/>
    </source>
</evidence>
<sequence>MKKLLRSFGYAFKGLAYAYRTQLNFRIHLVLMAIALLLGWWLHVSTSQWLWLMLCITAVLCAELLNTAIETLTDMVSPGYHPKAGHVKDVAAAAVTITAIFALAVGFIIFIPRLILLF</sequence>
<reference evidence="20 21" key="1">
    <citation type="submission" date="2018-10" db="EMBL/GenBank/DDBJ databases">
        <title>Genomic Encyclopedia of Archaeal and Bacterial Type Strains, Phase II (KMG-II): from individual species to whole genera.</title>
        <authorList>
            <person name="Goeker M."/>
        </authorList>
    </citation>
    <scope>NUCLEOTIDE SEQUENCE [LARGE SCALE GENOMIC DNA]</scope>
    <source>
        <strain evidence="20 21">DSM 18602</strain>
    </source>
</reference>
<comment type="similarity">
    <text evidence="2">Belongs to the bacterial diacylglycerol kinase family.</text>
</comment>
<dbReference type="Gene3D" id="1.10.287.3610">
    <property type="match status" value="1"/>
</dbReference>
<feature type="transmembrane region" description="Helical" evidence="19">
    <location>
        <begin position="23"/>
        <end position="43"/>
    </location>
</feature>
<feature type="binding site" evidence="17">
    <location>
        <position position="70"/>
    </location>
    <ligand>
        <name>ATP</name>
        <dbReference type="ChEBI" id="CHEBI:30616"/>
    </ligand>
</feature>
<name>A0A495IZG5_9SPHI</name>
<keyword evidence="18" id="KW-0479">Metal-binding</keyword>
<evidence type="ECO:0000256" key="2">
    <source>
        <dbReference type="ARBA" id="ARBA00005967"/>
    </source>
</evidence>
<keyword evidence="12 19" id="KW-0472">Membrane</keyword>
<evidence type="ECO:0000256" key="6">
    <source>
        <dbReference type="ARBA" id="ARBA00022692"/>
    </source>
</evidence>
<keyword evidence="8 20" id="KW-0418">Kinase</keyword>
<keyword evidence="3" id="KW-1003">Cell membrane</keyword>
<evidence type="ECO:0000256" key="7">
    <source>
        <dbReference type="ARBA" id="ARBA00022741"/>
    </source>
</evidence>
<feature type="active site" description="Proton acceptor" evidence="15">
    <location>
        <position position="63"/>
    </location>
</feature>
<evidence type="ECO:0000256" key="12">
    <source>
        <dbReference type="ARBA" id="ARBA00023136"/>
    </source>
</evidence>
<dbReference type="GO" id="GO:0008654">
    <property type="term" value="P:phospholipid biosynthetic process"/>
    <property type="evidence" value="ECO:0007669"/>
    <property type="project" value="UniProtKB-KW"/>
</dbReference>
<evidence type="ECO:0000256" key="17">
    <source>
        <dbReference type="PIRSR" id="PIRSR600829-3"/>
    </source>
</evidence>
<gene>
    <name evidence="20" type="ORF">BDD43_2065</name>
</gene>
<evidence type="ECO:0000256" key="4">
    <source>
        <dbReference type="ARBA" id="ARBA00022516"/>
    </source>
</evidence>
<comment type="caution">
    <text evidence="20">The sequence shown here is derived from an EMBL/GenBank/DDBJ whole genome shotgun (WGS) entry which is preliminary data.</text>
</comment>
<evidence type="ECO:0000256" key="14">
    <source>
        <dbReference type="ARBA" id="ARBA00023264"/>
    </source>
</evidence>
<keyword evidence="18" id="KW-0460">Magnesium</keyword>
<proteinExistence type="inferred from homology"/>
<dbReference type="Proteomes" id="UP000268007">
    <property type="component" value="Unassembled WGS sequence"/>
</dbReference>
<feature type="binding site" evidence="17">
    <location>
        <position position="10"/>
    </location>
    <ligand>
        <name>ATP</name>
        <dbReference type="ChEBI" id="CHEBI:30616"/>
    </ligand>
</feature>
<protein>
    <submittedName>
        <fullName evidence="20">Diacylglycerol kinase (ATP)</fullName>
    </submittedName>
</protein>
<feature type="binding site" evidence="16">
    <location>
        <position position="63"/>
    </location>
    <ligand>
        <name>substrate</name>
    </ligand>
</feature>
<keyword evidence="5" id="KW-0808">Transferase</keyword>
<keyword evidence="11" id="KW-0443">Lipid metabolism</keyword>
<evidence type="ECO:0000256" key="18">
    <source>
        <dbReference type="PIRSR" id="PIRSR600829-4"/>
    </source>
</evidence>
<keyword evidence="14" id="KW-1208">Phospholipid metabolism</keyword>
<keyword evidence="4" id="KW-0444">Lipid biosynthesis</keyword>
<dbReference type="PANTHER" id="PTHR34299:SF1">
    <property type="entry name" value="DIACYLGLYCEROL KINASE"/>
    <property type="match status" value="1"/>
</dbReference>
<dbReference type="RefSeq" id="WP_121197559.1">
    <property type="nucleotide sequence ID" value="NZ_RBKU01000001.1"/>
</dbReference>
<keyword evidence="10 19" id="KW-1133">Transmembrane helix</keyword>
<evidence type="ECO:0000256" key="3">
    <source>
        <dbReference type="ARBA" id="ARBA00022475"/>
    </source>
</evidence>
<dbReference type="CDD" id="cd14265">
    <property type="entry name" value="UDPK_IM_like"/>
    <property type="match status" value="1"/>
</dbReference>
<dbReference type="EMBL" id="RBKU01000001">
    <property type="protein sequence ID" value="RKR81903.1"/>
    <property type="molecule type" value="Genomic_DNA"/>
</dbReference>
<feature type="binding site" evidence="18">
    <location>
        <position position="70"/>
    </location>
    <ligand>
        <name>a divalent metal cation</name>
        <dbReference type="ChEBI" id="CHEBI:60240"/>
    </ligand>
</feature>
<dbReference type="InterPro" id="IPR033717">
    <property type="entry name" value="UDPK"/>
</dbReference>
<dbReference type="Pfam" id="PF01219">
    <property type="entry name" value="DAGK_prokar"/>
    <property type="match status" value="1"/>
</dbReference>
<accession>A0A495IZG5</accession>
<feature type="transmembrane region" description="Helical" evidence="19">
    <location>
        <begin position="49"/>
        <end position="69"/>
    </location>
</feature>
<organism evidence="20 21">
    <name type="scientific">Mucilaginibacter gracilis</name>
    <dbReference type="NCBI Taxonomy" id="423350"/>
    <lineage>
        <taxon>Bacteria</taxon>
        <taxon>Pseudomonadati</taxon>
        <taxon>Bacteroidota</taxon>
        <taxon>Sphingobacteriia</taxon>
        <taxon>Sphingobacteriales</taxon>
        <taxon>Sphingobacteriaceae</taxon>
        <taxon>Mucilaginibacter</taxon>
    </lineage>
</organism>
<evidence type="ECO:0000256" key="8">
    <source>
        <dbReference type="ARBA" id="ARBA00022777"/>
    </source>
</evidence>
<keyword evidence="7 17" id="KW-0547">Nucleotide-binding</keyword>
<dbReference type="InterPro" id="IPR036945">
    <property type="entry name" value="DAGK_sf"/>
</dbReference>
<dbReference type="OrthoDB" id="1493837at2"/>
<evidence type="ECO:0000256" key="1">
    <source>
        <dbReference type="ARBA" id="ARBA00004651"/>
    </source>
</evidence>
<evidence type="ECO:0000256" key="15">
    <source>
        <dbReference type="PIRSR" id="PIRSR600829-1"/>
    </source>
</evidence>